<dbReference type="SUPFAM" id="SSF52540">
    <property type="entry name" value="P-loop containing nucleoside triphosphate hydrolases"/>
    <property type="match status" value="1"/>
</dbReference>
<dbReference type="AlphaFoldDB" id="A0A6J7MXV4"/>
<dbReference type="PROSITE" id="PS00211">
    <property type="entry name" value="ABC_TRANSPORTER_1"/>
    <property type="match status" value="1"/>
</dbReference>
<evidence type="ECO:0000256" key="7">
    <source>
        <dbReference type="ARBA" id="ARBA00022989"/>
    </source>
</evidence>
<dbReference type="GO" id="GO:0015421">
    <property type="term" value="F:ABC-type oligopeptide transporter activity"/>
    <property type="evidence" value="ECO:0007669"/>
    <property type="project" value="TreeGrafter"/>
</dbReference>
<dbReference type="GO" id="GO:0005886">
    <property type="term" value="C:plasma membrane"/>
    <property type="evidence" value="ECO:0007669"/>
    <property type="project" value="UniProtKB-SubCell"/>
</dbReference>
<reference evidence="13" key="1">
    <citation type="submission" date="2020-05" db="EMBL/GenBank/DDBJ databases">
        <authorList>
            <person name="Chiriac C."/>
            <person name="Salcher M."/>
            <person name="Ghai R."/>
            <person name="Kavagutti S V."/>
        </authorList>
    </citation>
    <scope>NUCLEOTIDE SEQUENCE</scope>
</reference>
<evidence type="ECO:0000256" key="3">
    <source>
        <dbReference type="ARBA" id="ARBA00022475"/>
    </source>
</evidence>
<evidence type="ECO:0000313" key="13">
    <source>
        <dbReference type="EMBL" id="CAB4986030.1"/>
    </source>
</evidence>
<keyword evidence="5" id="KW-0547">Nucleotide-binding</keyword>
<dbReference type="Pfam" id="PF00005">
    <property type="entry name" value="ABC_tran"/>
    <property type="match status" value="1"/>
</dbReference>
<dbReference type="GO" id="GO:0016887">
    <property type="term" value="F:ATP hydrolysis activity"/>
    <property type="evidence" value="ECO:0007669"/>
    <property type="project" value="InterPro"/>
</dbReference>
<proteinExistence type="predicted"/>
<comment type="subcellular location">
    <subcellularLocation>
        <location evidence="1">Cell membrane</location>
        <topology evidence="1">Multi-pass membrane protein</topology>
    </subcellularLocation>
</comment>
<dbReference type="InterPro" id="IPR003593">
    <property type="entry name" value="AAA+_ATPase"/>
</dbReference>
<accession>A0A6J7MXV4</accession>
<dbReference type="InterPro" id="IPR036640">
    <property type="entry name" value="ABC1_TM_sf"/>
</dbReference>
<feature type="transmembrane region" description="Helical" evidence="9">
    <location>
        <begin position="180"/>
        <end position="199"/>
    </location>
</feature>
<dbReference type="FunFam" id="3.40.50.300:FF:000299">
    <property type="entry name" value="ABC transporter ATP-binding protein/permease"/>
    <property type="match status" value="1"/>
</dbReference>
<evidence type="ECO:0000256" key="5">
    <source>
        <dbReference type="ARBA" id="ARBA00022741"/>
    </source>
</evidence>
<dbReference type="InterPro" id="IPR017871">
    <property type="entry name" value="ABC_transporter-like_CS"/>
</dbReference>
<dbReference type="Gene3D" id="3.40.50.300">
    <property type="entry name" value="P-loop containing nucleotide triphosphate hydrolases"/>
    <property type="match status" value="1"/>
</dbReference>
<organism evidence="13">
    <name type="scientific">freshwater metagenome</name>
    <dbReference type="NCBI Taxonomy" id="449393"/>
    <lineage>
        <taxon>unclassified sequences</taxon>
        <taxon>metagenomes</taxon>
        <taxon>ecological metagenomes</taxon>
    </lineage>
</organism>
<feature type="transmembrane region" description="Helical" evidence="9">
    <location>
        <begin position="288"/>
        <end position="310"/>
    </location>
</feature>
<feature type="transmembrane region" description="Helical" evidence="9">
    <location>
        <begin position="261"/>
        <end position="282"/>
    </location>
</feature>
<sequence length="617" mass="66341">MRMGPHMMMPRDTDAVKGARVTGRELRRAWRFARPYRRAIIGFLVAILLSAFVAIVPPFAFRRILDSAIPSKSHSQINILAAIVVTAALADAGLAVLQRWWSSSIGEGLIYDLRVALFDKVQRMPMGFFTRTQTGSLVSRLNNDVVGAQNAVTNTLGSIVSNVVVLLTTLAAMFSLEWRLTLLSLVVLPLFIIPARRVGRKLQTISRQQMNLNAELNTQMVERFNVAGALLVKLFGRRKDEVDTFSGRAAEVRDIGIRSAMYGRVFFVALGLVGAIGAAAIYGVGAHLAVRGSITAGTLVALAALVARVYQPLTGLTNARVDLMTSVVSFERVFEVLDAPEAIQDRPGAIELVNPVGRVEFRDVFFRYPAAASVSIASLSTAGMEQNADPDRDVLSGVNLVVVPGETVALVGSSGSGKTTTANLVPRLYDVTGGSVLVDGHDVRDLTQESLRAAIGVVTQDPHLFHESIAVNLRYARPGATAAQLEAACRGARIHDTIAALPDGYNTVVGERGYRLSGGEKQRVSIARLLLKDPSIMILDEATSHLDNENEALVQEALDGALAGRTAIVIAHRLSTIRNADRIVVLDEGRIAEQGSHDELMALGGLYARQEAAGSVD</sequence>
<evidence type="ECO:0000256" key="9">
    <source>
        <dbReference type="SAM" id="Phobius"/>
    </source>
</evidence>
<dbReference type="PROSITE" id="PS50929">
    <property type="entry name" value="ABC_TM1F"/>
    <property type="match status" value="1"/>
</dbReference>
<evidence type="ECO:0000256" key="4">
    <source>
        <dbReference type="ARBA" id="ARBA00022692"/>
    </source>
</evidence>
<protein>
    <submittedName>
        <fullName evidence="13">Unannotated protein</fullName>
    </submittedName>
</protein>
<dbReference type="Pfam" id="PF00664">
    <property type="entry name" value="ABC_membrane"/>
    <property type="match status" value="1"/>
</dbReference>
<dbReference type="InterPro" id="IPR039421">
    <property type="entry name" value="Type_1_exporter"/>
</dbReference>
<feature type="transmembrane region" description="Helical" evidence="9">
    <location>
        <begin position="156"/>
        <end position="174"/>
    </location>
</feature>
<keyword evidence="3" id="KW-1003">Cell membrane</keyword>
<keyword evidence="6" id="KW-0067">ATP-binding</keyword>
<evidence type="ECO:0000256" key="1">
    <source>
        <dbReference type="ARBA" id="ARBA00004651"/>
    </source>
</evidence>
<evidence type="ECO:0000259" key="11">
    <source>
        <dbReference type="PROSITE" id="PS50929"/>
    </source>
</evidence>
<dbReference type="EMBL" id="CAFAAJ010000080">
    <property type="protein sequence ID" value="CAB4807707.1"/>
    <property type="molecule type" value="Genomic_DNA"/>
</dbReference>
<feature type="transmembrane region" description="Helical" evidence="9">
    <location>
        <begin position="36"/>
        <end position="57"/>
    </location>
</feature>
<feature type="domain" description="ABC transmembrane type-1" evidence="11">
    <location>
        <begin position="41"/>
        <end position="325"/>
    </location>
</feature>
<dbReference type="Gene3D" id="1.20.1560.10">
    <property type="entry name" value="ABC transporter type 1, transmembrane domain"/>
    <property type="match status" value="1"/>
</dbReference>
<evidence type="ECO:0000256" key="6">
    <source>
        <dbReference type="ARBA" id="ARBA00022840"/>
    </source>
</evidence>
<dbReference type="InterPro" id="IPR003439">
    <property type="entry name" value="ABC_transporter-like_ATP-bd"/>
</dbReference>
<feature type="domain" description="ABC transporter" evidence="10">
    <location>
        <begin position="359"/>
        <end position="613"/>
    </location>
</feature>
<keyword evidence="4 9" id="KW-0812">Transmembrane</keyword>
<dbReference type="SUPFAM" id="SSF90123">
    <property type="entry name" value="ABC transporter transmembrane region"/>
    <property type="match status" value="1"/>
</dbReference>
<evidence type="ECO:0000313" key="12">
    <source>
        <dbReference type="EMBL" id="CAB4807707.1"/>
    </source>
</evidence>
<dbReference type="CDD" id="cd18550">
    <property type="entry name" value="ABC_6TM_exporter_like"/>
    <property type="match status" value="1"/>
</dbReference>
<keyword evidence="8 9" id="KW-0472">Membrane</keyword>
<evidence type="ECO:0000259" key="10">
    <source>
        <dbReference type="PROSITE" id="PS50893"/>
    </source>
</evidence>
<feature type="transmembrane region" description="Helical" evidence="9">
    <location>
        <begin position="77"/>
        <end position="97"/>
    </location>
</feature>
<keyword evidence="7 9" id="KW-1133">Transmembrane helix</keyword>
<dbReference type="SMART" id="SM00382">
    <property type="entry name" value="AAA"/>
    <property type="match status" value="1"/>
</dbReference>
<gene>
    <name evidence="12" type="ORF">UFOPK3001_01345</name>
    <name evidence="13" type="ORF">UFOPK3954_00847</name>
</gene>
<dbReference type="PROSITE" id="PS50893">
    <property type="entry name" value="ABC_TRANSPORTER_2"/>
    <property type="match status" value="1"/>
</dbReference>
<dbReference type="PANTHER" id="PTHR43394">
    <property type="entry name" value="ATP-DEPENDENT PERMEASE MDL1, MITOCHONDRIAL"/>
    <property type="match status" value="1"/>
</dbReference>
<dbReference type="EMBL" id="CAFBON010000072">
    <property type="protein sequence ID" value="CAB4986030.1"/>
    <property type="molecule type" value="Genomic_DNA"/>
</dbReference>
<dbReference type="InterPro" id="IPR027417">
    <property type="entry name" value="P-loop_NTPase"/>
</dbReference>
<dbReference type="InterPro" id="IPR011527">
    <property type="entry name" value="ABC1_TM_dom"/>
</dbReference>
<name>A0A6J7MXV4_9ZZZZ</name>
<dbReference type="GO" id="GO:0005524">
    <property type="term" value="F:ATP binding"/>
    <property type="evidence" value="ECO:0007669"/>
    <property type="project" value="UniProtKB-KW"/>
</dbReference>
<dbReference type="PANTHER" id="PTHR43394:SF1">
    <property type="entry name" value="ATP-BINDING CASSETTE SUB-FAMILY B MEMBER 10, MITOCHONDRIAL"/>
    <property type="match status" value="1"/>
</dbReference>
<evidence type="ECO:0000256" key="8">
    <source>
        <dbReference type="ARBA" id="ARBA00023136"/>
    </source>
</evidence>
<evidence type="ECO:0000256" key="2">
    <source>
        <dbReference type="ARBA" id="ARBA00022448"/>
    </source>
</evidence>
<keyword evidence="2" id="KW-0813">Transport</keyword>